<dbReference type="InterPro" id="IPR052025">
    <property type="entry name" value="Xyloglucanase_GH74"/>
</dbReference>
<dbReference type="AlphaFoldDB" id="A0A1I2GMS5"/>
<name>A0A1I2GMS5_9BACT</name>
<evidence type="ECO:0008006" key="3">
    <source>
        <dbReference type="Google" id="ProtNLM"/>
    </source>
</evidence>
<dbReference type="EMBL" id="FONW01000003">
    <property type="protein sequence ID" value="SFF18006.1"/>
    <property type="molecule type" value="Genomic_DNA"/>
</dbReference>
<dbReference type="InterPro" id="IPR036278">
    <property type="entry name" value="Sialidase_sf"/>
</dbReference>
<sequence>MLCGPGLILAFLCLATCTNTNQTLTENEDSWVRIGPGGGGSTFIPTFSYHTADEFIVRCDMTGSYLTEDGGESYSQVNVPNGATAYAYDPTNRETIYLGSNKLIRSKDGGNTWEQIFPPREDVVEEYFLGDHANYHLRTKLSETDNADNSRIQMIRIDPVRPENIYLGKGDRFICSFNAGKSWHEIPLDAPLIYSYASQTGDEVYLFTHKSLFVFNRNDKSLTSNVLPEGMSPIASVTGGVKAEDGKVVFYSLHQRESTQNEFAPTDVFFTEDFGVSWNRIDSPLITNEEGGEVPSYSQIACAENDAAKVYLIANRYLSEEENGTRKFWYGAIASADAGEHWNWVWKGGGGSGQYGIKDGLDAENLNDAWVKEAFGGEYIRLIDVGVYPKDGNVAIVTDWYRTMKTMDGGKSWKEVYSQPHEDKTYTSRGMDVTTSYGVHFDPWDSSHLALSFTDIGFHHSYNEGESWKRSVAGVPGRWVNTCYWMVFDPSVRGKVWSAWSSMHDFPRGKMTRSPKWKEHAQGGVCLSVDGGGSWEPLIEGMGSDSPVTSILLDPFSRPNHRTLYASVYSKGVYKSTDDGHSWTIMNQGIENPTGSFELSLSENGDLFLVVCPTPKHSDGKLRRAYSQGAVYKSVNGAETWEQLRVTEQAIFANGIAVDPLNPDRLYLACWSDIFLSDLIGADVARETGGNELIDMAGGVWTSADGGKTWEQLLDNDLYVYDVTVDPYHPGRLYCCTFNQAAYRSDDYGQSWKKIKGYDFHWGHRVVIDENDLDKIYITTFGSSVWHGLSATE</sequence>
<dbReference type="InterPro" id="IPR015943">
    <property type="entry name" value="WD40/YVTN_repeat-like_dom_sf"/>
</dbReference>
<dbReference type="STRING" id="655355.SAMN05216283_10318"/>
<dbReference type="Gene3D" id="2.130.10.10">
    <property type="entry name" value="YVTN repeat-like/Quinoprotein amine dehydrogenase"/>
    <property type="match status" value="4"/>
</dbReference>
<dbReference type="PANTHER" id="PTHR43739:SF5">
    <property type="entry name" value="EXO-ALPHA-SIALIDASE"/>
    <property type="match status" value="1"/>
</dbReference>
<dbReference type="PANTHER" id="PTHR43739">
    <property type="entry name" value="XYLOGLUCANASE (EUROFUNG)"/>
    <property type="match status" value="1"/>
</dbReference>
<dbReference type="SUPFAM" id="SSF50939">
    <property type="entry name" value="Sialidases"/>
    <property type="match status" value="1"/>
</dbReference>
<evidence type="ECO:0000313" key="1">
    <source>
        <dbReference type="EMBL" id="SFF18006.1"/>
    </source>
</evidence>
<keyword evidence="2" id="KW-1185">Reference proteome</keyword>
<gene>
    <name evidence="1" type="ORF">SAMN05216283_10318</name>
</gene>
<reference evidence="1 2" key="1">
    <citation type="submission" date="2016-10" db="EMBL/GenBank/DDBJ databases">
        <authorList>
            <person name="de Groot N.N."/>
        </authorList>
    </citation>
    <scope>NUCLEOTIDE SEQUENCE [LARGE SCALE GENOMIC DNA]</scope>
    <source>
        <strain evidence="1 2">CGMCC 1.9156</strain>
    </source>
</reference>
<dbReference type="CDD" id="cd15482">
    <property type="entry name" value="Sialidase_non-viral"/>
    <property type="match status" value="1"/>
</dbReference>
<organism evidence="1 2">
    <name type="scientific">Sunxiuqinia elliptica</name>
    <dbReference type="NCBI Taxonomy" id="655355"/>
    <lineage>
        <taxon>Bacteria</taxon>
        <taxon>Pseudomonadati</taxon>
        <taxon>Bacteroidota</taxon>
        <taxon>Bacteroidia</taxon>
        <taxon>Marinilabiliales</taxon>
        <taxon>Prolixibacteraceae</taxon>
        <taxon>Sunxiuqinia</taxon>
    </lineage>
</organism>
<evidence type="ECO:0000313" key="2">
    <source>
        <dbReference type="Proteomes" id="UP000198964"/>
    </source>
</evidence>
<dbReference type="Proteomes" id="UP000198964">
    <property type="component" value="Unassembled WGS sequence"/>
</dbReference>
<protein>
    <recommendedName>
        <fullName evidence="3">Sortilin N-terminal domain-containing protein</fullName>
    </recommendedName>
</protein>
<accession>A0A1I2GMS5</accession>
<proteinExistence type="predicted"/>
<dbReference type="SUPFAM" id="SSF110296">
    <property type="entry name" value="Oligoxyloglucan reducing end-specific cellobiohydrolase"/>
    <property type="match status" value="2"/>
</dbReference>
<dbReference type="GO" id="GO:0010411">
    <property type="term" value="P:xyloglucan metabolic process"/>
    <property type="evidence" value="ECO:0007669"/>
    <property type="project" value="TreeGrafter"/>
</dbReference>